<feature type="binding site" evidence="9 11">
    <location>
        <begin position="116"/>
        <end position="117"/>
    </location>
    <ligand>
        <name>substrate</name>
    </ligand>
</feature>
<comment type="function">
    <text evidence="2 9">Catalyzes a trans-dehydration via an enolate intermediate.</text>
</comment>
<dbReference type="PIRSF" id="PIRSF001399">
    <property type="entry name" value="DHquinase_II"/>
    <property type="match status" value="1"/>
</dbReference>
<dbReference type="InterPro" id="IPR036441">
    <property type="entry name" value="DHquinase_II_sf"/>
</dbReference>
<evidence type="ECO:0000256" key="10">
    <source>
        <dbReference type="PIRSR" id="PIRSR001399-1"/>
    </source>
</evidence>
<comment type="pathway">
    <text evidence="3 9">Metabolic intermediate biosynthesis; chorismate biosynthesis; chorismate from D-erythrose 4-phosphate and phosphoenolpyruvate: step 3/7.</text>
</comment>
<dbReference type="NCBIfam" id="NF003807">
    <property type="entry name" value="PRK05395.1-4"/>
    <property type="match status" value="1"/>
</dbReference>
<dbReference type="SUPFAM" id="SSF52304">
    <property type="entry name" value="Type II 3-dehydroquinate dehydratase"/>
    <property type="match status" value="1"/>
</dbReference>
<evidence type="ECO:0000256" key="9">
    <source>
        <dbReference type="HAMAP-Rule" id="MF_00169"/>
    </source>
</evidence>
<evidence type="ECO:0000256" key="3">
    <source>
        <dbReference type="ARBA" id="ARBA00004902"/>
    </source>
</evidence>
<comment type="similarity">
    <text evidence="4 9">Belongs to the type-II 3-dehydroquinase family.</text>
</comment>
<organism evidence="13 14">
    <name type="scientific">Novosphingobium mathurense</name>
    <dbReference type="NCBI Taxonomy" id="428990"/>
    <lineage>
        <taxon>Bacteria</taxon>
        <taxon>Pseudomonadati</taxon>
        <taxon>Pseudomonadota</taxon>
        <taxon>Alphaproteobacteria</taxon>
        <taxon>Sphingomonadales</taxon>
        <taxon>Sphingomonadaceae</taxon>
        <taxon>Novosphingobium</taxon>
    </lineage>
</organism>
<dbReference type="EMBL" id="FVZE01000001">
    <property type="protein sequence ID" value="SLJ87308.1"/>
    <property type="molecule type" value="Genomic_DNA"/>
</dbReference>
<keyword evidence="9" id="KW-0028">Amino-acid biosynthesis</keyword>
<name>A0A1U6GV29_9SPHN</name>
<dbReference type="CDD" id="cd00466">
    <property type="entry name" value="DHQase_II"/>
    <property type="match status" value="1"/>
</dbReference>
<feature type="binding site" evidence="9 11">
    <location>
        <position position="126"/>
    </location>
    <ligand>
        <name>substrate</name>
    </ligand>
</feature>
<dbReference type="GO" id="GO:0009423">
    <property type="term" value="P:chorismate biosynthetic process"/>
    <property type="evidence" value="ECO:0007669"/>
    <property type="project" value="UniProtKB-UniRule"/>
</dbReference>
<evidence type="ECO:0000256" key="1">
    <source>
        <dbReference type="ARBA" id="ARBA00001864"/>
    </source>
</evidence>
<dbReference type="PROSITE" id="PS01029">
    <property type="entry name" value="DEHYDROQUINASE_II"/>
    <property type="match status" value="1"/>
</dbReference>
<dbReference type="InterPro" id="IPR018509">
    <property type="entry name" value="DHquinase_II_CS"/>
</dbReference>
<feature type="active site" description="Proton acceptor" evidence="9 10">
    <location>
        <position position="37"/>
    </location>
</feature>
<dbReference type="NCBIfam" id="NF003806">
    <property type="entry name" value="PRK05395.1-3"/>
    <property type="match status" value="1"/>
</dbReference>
<evidence type="ECO:0000313" key="13">
    <source>
        <dbReference type="EMBL" id="SLJ87308.1"/>
    </source>
</evidence>
<evidence type="ECO:0000256" key="8">
    <source>
        <dbReference type="ARBA" id="ARBA00023239"/>
    </source>
</evidence>
<dbReference type="STRING" id="428990.SAMN06295987_101537"/>
<evidence type="ECO:0000256" key="12">
    <source>
        <dbReference type="PIRSR" id="PIRSR001399-3"/>
    </source>
</evidence>
<dbReference type="PANTHER" id="PTHR21272">
    <property type="entry name" value="CATABOLIC 3-DEHYDROQUINASE"/>
    <property type="match status" value="1"/>
</dbReference>
<gene>
    <name evidence="9" type="primary">aroQ</name>
    <name evidence="13" type="ORF">SAMN06295987_101537</name>
</gene>
<proteinExistence type="inferred from homology"/>
<dbReference type="Gene3D" id="3.40.50.9100">
    <property type="entry name" value="Dehydroquinase, class II"/>
    <property type="match status" value="1"/>
</dbReference>
<evidence type="ECO:0000313" key="14">
    <source>
        <dbReference type="Proteomes" id="UP000190989"/>
    </source>
</evidence>
<dbReference type="NCBIfam" id="TIGR01088">
    <property type="entry name" value="aroQ"/>
    <property type="match status" value="1"/>
</dbReference>
<dbReference type="HAMAP" id="MF_00169">
    <property type="entry name" value="AroQ"/>
    <property type="match status" value="1"/>
</dbReference>
<accession>A0A1U6GV29</accession>
<evidence type="ECO:0000256" key="7">
    <source>
        <dbReference type="ARBA" id="ARBA00023141"/>
    </source>
</evidence>
<evidence type="ECO:0000256" key="6">
    <source>
        <dbReference type="ARBA" id="ARBA00012060"/>
    </source>
</evidence>
<dbReference type="UniPathway" id="UPA00053">
    <property type="reaction ID" value="UER00086"/>
</dbReference>
<feature type="binding site" evidence="9 11">
    <location>
        <position position="89"/>
    </location>
    <ligand>
        <name>substrate</name>
    </ligand>
</feature>
<comment type="subunit">
    <text evidence="5 9">Homododecamer.</text>
</comment>
<feature type="active site" description="Proton donor" evidence="9 10">
    <location>
        <position position="115"/>
    </location>
</feature>
<keyword evidence="14" id="KW-1185">Reference proteome</keyword>
<feature type="site" description="Transition state stabilizer" evidence="9 12">
    <location>
        <position position="32"/>
    </location>
</feature>
<sequence length="157" mass="17088">MREGPQAKEWRKMASKLVYVLNGPNLNLLGKREPGIYGSQTLDDIAAMLVERGGELDCGIEMRQSNHEGHLVDWLHEAQADGAHAVLLNAGAYTHTSVALHDAIRAIETPVIEVHLSNPHTREEFRHKSWVGMAAKGTIAGFGAKSYLLALEAAASL</sequence>
<evidence type="ECO:0000256" key="4">
    <source>
        <dbReference type="ARBA" id="ARBA00011037"/>
    </source>
</evidence>
<dbReference type="GO" id="GO:0019631">
    <property type="term" value="P:quinate catabolic process"/>
    <property type="evidence" value="ECO:0007669"/>
    <property type="project" value="TreeGrafter"/>
</dbReference>
<keyword evidence="8 9" id="KW-0456">Lyase</keyword>
<dbReference type="EC" id="4.2.1.10" evidence="6 9"/>
<evidence type="ECO:0000256" key="5">
    <source>
        <dbReference type="ARBA" id="ARBA00011193"/>
    </source>
</evidence>
<evidence type="ECO:0000256" key="2">
    <source>
        <dbReference type="ARBA" id="ARBA00003924"/>
    </source>
</evidence>
<dbReference type="GO" id="GO:0003855">
    <property type="term" value="F:3-dehydroquinate dehydratase activity"/>
    <property type="evidence" value="ECO:0007669"/>
    <property type="project" value="UniProtKB-UniRule"/>
</dbReference>
<evidence type="ECO:0000256" key="11">
    <source>
        <dbReference type="PIRSR" id="PIRSR001399-2"/>
    </source>
</evidence>
<dbReference type="GO" id="GO:0009073">
    <property type="term" value="P:aromatic amino acid family biosynthetic process"/>
    <property type="evidence" value="ECO:0007669"/>
    <property type="project" value="UniProtKB-KW"/>
</dbReference>
<keyword evidence="7 9" id="KW-0057">Aromatic amino acid biosynthesis</keyword>
<dbReference type="Proteomes" id="UP000190989">
    <property type="component" value="Unassembled WGS sequence"/>
</dbReference>
<dbReference type="InterPro" id="IPR001874">
    <property type="entry name" value="DHquinase_II"/>
</dbReference>
<dbReference type="PANTHER" id="PTHR21272:SF3">
    <property type="entry name" value="CATABOLIC 3-DEHYDROQUINASE"/>
    <property type="match status" value="1"/>
</dbReference>
<feature type="binding site" evidence="9 11">
    <location>
        <position position="102"/>
    </location>
    <ligand>
        <name>substrate</name>
    </ligand>
</feature>
<dbReference type="GO" id="GO:0008652">
    <property type="term" value="P:amino acid biosynthetic process"/>
    <property type="evidence" value="ECO:0007669"/>
    <property type="project" value="UniProtKB-KW"/>
</dbReference>
<reference evidence="14" key="1">
    <citation type="submission" date="2017-02" db="EMBL/GenBank/DDBJ databases">
        <authorList>
            <person name="Varghese N."/>
            <person name="Submissions S."/>
        </authorList>
    </citation>
    <scope>NUCLEOTIDE SEQUENCE [LARGE SCALE GENOMIC DNA]</scope>
    <source>
        <strain evidence="14">SM117</strain>
    </source>
</reference>
<protein>
    <recommendedName>
        <fullName evidence="6 9">3-dehydroquinate dehydratase</fullName>
        <shortName evidence="9">3-dehydroquinase</shortName>
        <ecNumber evidence="6 9">4.2.1.10</ecNumber>
    </recommendedName>
    <alternativeName>
        <fullName evidence="9">Type II DHQase</fullName>
    </alternativeName>
</protein>
<dbReference type="Pfam" id="PF01220">
    <property type="entry name" value="DHquinase_II"/>
    <property type="match status" value="1"/>
</dbReference>
<feature type="binding site" evidence="9 11">
    <location>
        <position position="95"/>
    </location>
    <ligand>
        <name>substrate</name>
    </ligand>
</feature>
<comment type="catalytic activity">
    <reaction evidence="1 9">
        <text>3-dehydroquinate = 3-dehydroshikimate + H2O</text>
        <dbReference type="Rhea" id="RHEA:21096"/>
        <dbReference type="ChEBI" id="CHEBI:15377"/>
        <dbReference type="ChEBI" id="CHEBI:16630"/>
        <dbReference type="ChEBI" id="CHEBI:32364"/>
        <dbReference type="EC" id="4.2.1.10"/>
    </reaction>
</comment>
<dbReference type="AlphaFoldDB" id="A0A1U6GV29"/>
<dbReference type="NCBIfam" id="NF003805">
    <property type="entry name" value="PRK05395.1-2"/>
    <property type="match status" value="1"/>
</dbReference>